<name>A0ABX7VU62_9BACI</name>
<evidence type="ECO:0000313" key="3">
    <source>
        <dbReference type="Proteomes" id="UP000665043"/>
    </source>
</evidence>
<dbReference type="RefSeq" id="WP_209368092.1">
    <property type="nucleotide sequence ID" value="NZ_CP046956.1"/>
</dbReference>
<evidence type="ECO:0000259" key="1">
    <source>
        <dbReference type="Pfam" id="PF01261"/>
    </source>
</evidence>
<dbReference type="InterPro" id="IPR050312">
    <property type="entry name" value="IolE/XylAMocC-like"/>
</dbReference>
<keyword evidence="3" id="KW-1185">Reference proteome</keyword>
<protein>
    <submittedName>
        <fullName evidence="2">TIM barrel protein</fullName>
    </submittedName>
</protein>
<reference evidence="2 3" key="1">
    <citation type="submission" date="2019-12" db="EMBL/GenBank/DDBJ databases">
        <title>The whole genome sequencing of a strain isolated from a Mars analog, Dalangtan Playa.</title>
        <authorList>
            <person name="Huang T."/>
        </authorList>
    </citation>
    <scope>NUCLEOTIDE SEQUENCE [LARGE SCALE GENOMIC DNA]</scope>
    <source>
        <strain evidence="2 3">DP4-553-S</strain>
    </source>
</reference>
<dbReference type="SUPFAM" id="SSF51658">
    <property type="entry name" value="Xylose isomerase-like"/>
    <property type="match status" value="1"/>
</dbReference>
<dbReference type="PANTHER" id="PTHR12110">
    <property type="entry name" value="HYDROXYPYRUVATE ISOMERASE"/>
    <property type="match status" value="1"/>
</dbReference>
<dbReference type="InterPro" id="IPR036237">
    <property type="entry name" value="Xyl_isomerase-like_sf"/>
</dbReference>
<gene>
    <name evidence="2" type="ORF">ERJ70_06665</name>
</gene>
<dbReference type="PANTHER" id="PTHR12110:SF53">
    <property type="entry name" value="BLR5974 PROTEIN"/>
    <property type="match status" value="1"/>
</dbReference>
<accession>A0ABX7VU62</accession>
<dbReference type="Proteomes" id="UP000665043">
    <property type="component" value="Chromosome"/>
</dbReference>
<evidence type="ECO:0000313" key="2">
    <source>
        <dbReference type="EMBL" id="QTM99013.1"/>
    </source>
</evidence>
<dbReference type="Pfam" id="PF01261">
    <property type="entry name" value="AP_endonuc_2"/>
    <property type="match status" value="1"/>
</dbReference>
<feature type="domain" description="Xylose isomerase-like TIM barrel" evidence="1">
    <location>
        <begin position="20"/>
        <end position="269"/>
    </location>
</feature>
<organism evidence="2 3">
    <name type="scientific">Sediminibacillus dalangtanensis</name>
    <dbReference type="NCBI Taxonomy" id="2729421"/>
    <lineage>
        <taxon>Bacteria</taxon>
        <taxon>Bacillati</taxon>
        <taxon>Bacillota</taxon>
        <taxon>Bacilli</taxon>
        <taxon>Bacillales</taxon>
        <taxon>Bacillaceae</taxon>
        <taxon>Sediminibacillus</taxon>
    </lineage>
</organism>
<dbReference type="EMBL" id="CP046956">
    <property type="protein sequence ID" value="QTM99013.1"/>
    <property type="molecule type" value="Genomic_DNA"/>
</dbReference>
<sequence length="271" mass="31824">MKLAFTTLGCPQWDLDTMINYAVENGFQGIDFRGFQGEMDIFRTPAFSSQREETKQKFNHAGLEIPCFSSSVRLYTKSAEQFQTYLNELKEYAKLCHFFQTPYIRVFGGIIGDIAREQALDRLERNLKEMLAIAEEYQVTLLLETHDDWTACGYVEEVLQRARSPYLQVLWDVHHPYRIAGETPEQTWETLGGHIRYTHWKDSYKSSNNEKGYQLCLMGEGDVPLQRIFQLLQTKGFDGYYTLEWEKVWWPDIEEPEVALPQYAAFMREME</sequence>
<dbReference type="InterPro" id="IPR013022">
    <property type="entry name" value="Xyl_isomerase-like_TIM-brl"/>
</dbReference>
<dbReference type="Gene3D" id="3.20.20.150">
    <property type="entry name" value="Divalent-metal-dependent TIM barrel enzymes"/>
    <property type="match status" value="1"/>
</dbReference>
<proteinExistence type="predicted"/>